<evidence type="ECO:0000256" key="1">
    <source>
        <dbReference type="ARBA" id="ARBA00023002"/>
    </source>
</evidence>
<accession>A0ABN5LN49</accession>
<dbReference type="Pfam" id="PF02525">
    <property type="entry name" value="Flavodoxin_2"/>
    <property type="match status" value="1"/>
</dbReference>
<feature type="domain" description="Flavodoxin-like fold" evidence="2">
    <location>
        <begin position="1"/>
        <end position="169"/>
    </location>
</feature>
<sequence length="192" mass="21834">MKILVLFAHPAFERSRIHVRLLQAAATVQDVTIRDLYQVYPDFDVSPQAEQPIVEQHDVIIFQHPFYWYSGPALIKQWMDLVLEHGWAYGKNGTRLQGKRMMNVLSMAGNEQAYSAQGHHGHPVNAFLLPFEQTARLCYMQYLPPFTVHSSNALSDQQLNEHANRYIQLLEQLKTNAAALISNPPPNPSGLS</sequence>
<gene>
    <name evidence="3" type="ORF">DLD77_03345</name>
</gene>
<dbReference type="Gene3D" id="3.40.50.360">
    <property type="match status" value="1"/>
</dbReference>
<dbReference type="InterPro" id="IPR029039">
    <property type="entry name" value="Flavoprotein-like_sf"/>
</dbReference>
<evidence type="ECO:0000313" key="3">
    <source>
        <dbReference type="EMBL" id="AWO00796.1"/>
    </source>
</evidence>
<dbReference type="EMBL" id="CP029600">
    <property type="protein sequence ID" value="AWO00796.1"/>
    <property type="molecule type" value="Genomic_DNA"/>
</dbReference>
<protein>
    <submittedName>
        <fullName evidence="3">NAD(P)H oxidoreductase</fullName>
    </submittedName>
</protein>
<dbReference type="SUPFAM" id="SSF52218">
    <property type="entry name" value="Flavoproteins"/>
    <property type="match status" value="1"/>
</dbReference>
<organism evidence="3 4">
    <name type="scientific">Chitinophaga alhagiae</name>
    <dbReference type="NCBI Taxonomy" id="2203219"/>
    <lineage>
        <taxon>Bacteria</taxon>
        <taxon>Pseudomonadati</taxon>
        <taxon>Bacteroidota</taxon>
        <taxon>Chitinophagia</taxon>
        <taxon>Chitinophagales</taxon>
        <taxon>Chitinophagaceae</taxon>
        <taxon>Chitinophaga</taxon>
    </lineage>
</organism>
<reference evidence="3 4" key="1">
    <citation type="submission" date="2018-05" db="EMBL/GenBank/DDBJ databases">
        <title>Chitinophaga sp. nov., isolated from rhizosphere soil of Alhagi.</title>
        <authorList>
            <person name="Liu Y."/>
        </authorList>
    </citation>
    <scope>NUCLEOTIDE SEQUENCE [LARGE SCALE GENOMIC DNA]</scope>
    <source>
        <strain evidence="3 4">T22</strain>
    </source>
</reference>
<dbReference type="PANTHER" id="PTHR47307">
    <property type="entry name" value="GLUTATHIONE-REGULATED POTASSIUM-EFFLUX SYSTEM ANCILLARY PROTEIN KEFG"/>
    <property type="match status" value="1"/>
</dbReference>
<dbReference type="InterPro" id="IPR003680">
    <property type="entry name" value="Flavodoxin_fold"/>
</dbReference>
<keyword evidence="4" id="KW-1185">Reference proteome</keyword>
<dbReference type="PANTHER" id="PTHR47307:SF1">
    <property type="entry name" value="GLUTATHIONE-REGULATED POTASSIUM-EFFLUX SYSTEM ANCILLARY PROTEIN KEFG"/>
    <property type="match status" value="1"/>
</dbReference>
<dbReference type="Proteomes" id="UP000246099">
    <property type="component" value="Chromosome"/>
</dbReference>
<dbReference type="RefSeq" id="WP_119076616.1">
    <property type="nucleotide sequence ID" value="NZ_CP029600.1"/>
</dbReference>
<proteinExistence type="predicted"/>
<name>A0ABN5LN49_9BACT</name>
<keyword evidence="1" id="KW-0560">Oxidoreductase</keyword>
<evidence type="ECO:0000313" key="4">
    <source>
        <dbReference type="Proteomes" id="UP000246099"/>
    </source>
</evidence>
<dbReference type="InterPro" id="IPR046980">
    <property type="entry name" value="KefG/KefF"/>
</dbReference>
<evidence type="ECO:0000259" key="2">
    <source>
        <dbReference type="Pfam" id="PF02525"/>
    </source>
</evidence>